<evidence type="ECO:0000259" key="3">
    <source>
        <dbReference type="PROSITE" id="PS51670"/>
    </source>
</evidence>
<dbReference type="Pfam" id="PF01549">
    <property type="entry name" value="ShK"/>
    <property type="match status" value="1"/>
</dbReference>
<dbReference type="PaxDb" id="2903-EOD35239"/>
<evidence type="ECO:0000313" key="4">
    <source>
        <dbReference type="EnsemblProtists" id="EOD35239"/>
    </source>
</evidence>
<accession>A0A0D3KHK4</accession>
<dbReference type="PROSITE" id="PS51257">
    <property type="entry name" value="PROKAR_LIPOPROTEIN"/>
    <property type="match status" value="1"/>
</dbReference>
<reference evidence="5" key="1">
    <citation type="journal article" date="2013" name="Nature">
        <title>Pan genome of the phytoplankton Emiliania underpins its global distribution.</title>
        <authorList>
            <person name="Read B.A."/>
            <person name="Kegel J."/>
            <person name="Klute M.J."/>
            <person name="Kuo A."/>
            <person name="Lefebvre S.C."/>
            <person name="Maumus F."/>
            <person name="Mayer C."/>
            <person name="Miller J."/>
            <person name="Monier A."/>
            <person name="Salamov A."/>
            <person name="Young J."/>
            <person name="Aguilar M."/>
            <person name="Claverie J.M."/>
            <person name="Frickenhaus S."/>
            <person name="Gonzalez K."/>
            <person name="Herman E.K."/>
            <person name="Lin Y.C."/>
            <person name="Napier J."/>
            <person name="Ogata H."/>
            <person name="Sarno A.F."/>
            <person name="Shmutz J."/>
            <person name="Schroeder D."/>
            <person name="de Vargas C."/>
            <person name="Verret F."/>
            <person name="von Dassow P."/>
            <person name="Valentin K."/>
            <person name="Van de Peer Y."/>
            <person name="Wheeler G."/>
            <person name="Dacks J.B."/>
            <person name="Delwiche C.F."/>
            <person name="Dyhrman S.T."/>
            <person name="Glockner G."/>
            <person name="John U."/>
            <person name="Richards T."/>
            <person name="Worden A.Z."/>
            <person name="Zhang X."/>
            <person name="Grigoriev I.V."/>
            <person name="Allen A.E."/>
            <person name="Bidle K."/>
            <person name="Borodovsky M."/>
            <person name="Bowler C."/>
            <person name="Brownlee C."/>
            <person name="Cock J.M."/>
            <person name="Elias M."/>
            <person name="Gladyshev V.N."/>
            <person name="Groth M."/>
            <person name="Guda C."/>
            <person name="Hadaegh A."/>
            <person name="Iglesias-Rodriguez M.D."/>
            <person name="Jenkins J."/>
            <person name="Jones B.M."/>
            <person name="Lawson T."/>
            <person name="Leese F."/>
            <person name="Lindquist E."/>
            <person name="Lobanov A."/>
            <person name="Lomsadze A."/>
            <person name="Malik S.B."/>
            <person name="Marsh M.E."/>
            <person name="Mackinder L."/>
            <person name="Mock T."/>
            <person name="Mueller-Roeber B."/>
            <person name="Pagarete A."/>
            <person name="Parker M."/>
            <person name="Probert I."/>
            <person name="Quesneville H."/>
            <person name="Raines C."/>
            <person name="Rensing S.A."/>
            <person name="Riano-Pachon D.M."/>
            <person name="Richier S."/>
            <person name="Rokitta S."/>
            <person name="Shiraiwa Y."/>
            <person name="Soanes D.M."/>
            <person name="van der Giezen M."/>
            <person name="Wahlund T.M."/>
            <person name="Williams B."/>
            <person name="Wilson W."/>
            <person name="Wolfe G."/>
            <person name="Wurch L.L."/>
        </authorList>
    </citation>
    <scope>NUCLEOTIDE SEQUENCE</scope>
</reference>
<reference evidence="4" key="2">
    <citation type="submission" date="2024-10" db="UniProtKB">
        <authorList>
            <consortium name="EnsemblProtists"/>
        </authorList>
    </citation>
    <scope>IDENTIFICATION</scope>
</reference>
<sequence>MRPGLILLAPVLISSACPSHAFPRLVASGDAKDDDDRSCADKNENCAGWAATGECEANPSFMLASCADSCTHCRQGRPGEMRSREERLKRREMRATTTTAPTVWVRSYRHTRVVVVASACSDFGARRGPEEGGQTIDATMRRILRDFPQYAPRAVSRPGGPHGEGAPWVMSTAHVYTWSENIFQFGELEIDPAGGGISRLITNRTVRLRESCAVKPPRGQPSSVSSSIVHYNPRNPNKKQNMLHHVLPAEPNCLHSTRQSIHSRQLKSNFHSMRLAPGCELGERGGHCSGGAAAVRRVRDGLQLHWQLPERVWSAAIV</sequence>
<feature type="signal peptide" evidence="2">
    <location>
        <begin position="1"/>
        <end position="21"/>
    </location>
</feature>
<protein>
    <recommendedName>
        <fullName evidence="3">ShKT domain-containing protein</fullName>
    </recommendedName>
</protein>
<name>A0A0D3KHK4_EMIH1</name>
<proteinExistence type="predicted"/>
<evidence type="ECO:0000313" key="5">
    <source>
        <dbReference type="Proteomes" id="UP000013827"/>
    </source>
</evidence>
<dbReference type="HOGENOM" id="CLU_875611_0_0_1"/>
<organism evidence="4 5">
    <name type="scientific">Emiliania huxleyi (strain CCMP1516)</name>
    <dbReference type="NCBI Taxonomy" id="280463"/>
    <lineage>
        <taxon>Eukaryota</taxon>
        <taxon>Haptista</taxon>
        <taxon>Haptophyta</taxon>
        <taxon>Prymnesiophyceae</taxon>
        <taxon>Isochrysidales</taxon>
        <taxon>Noelaerhabdaceae</taxon>
        <taxon>Emiliania</taxon>
    </lineage>
</organism>
<feature type="compositionally biased region" description="Basic and acidic residues" evidence="1">
    <location>
        <begin position="77"/>
        <end position="89"/>
    </location>
</feature>
<feature type="domain" description="ShKT" evidence="3">
    <location>
        <begin position="39"/>
        <end position="73"/>
    </location>
</feature>
<evidence type="ECO:0000256" key="2">
    <source>
        <dbReference type="SAM" id="SignalP"/>
    </source>
</evidence>
<evidence type="ECO:0000256" key="1">
    <source>
        <dbReference type="SAM" id="MobiDB-lite"/>
    </source>
</evidence>
<feature type="region of interest" description="Disordered" evidence="1">
    <location>
        <begin position="75"/>
        <end position="95"/>
    </location>
</feature>
<dbReference type="Proteomes" id="UP000013827">
    <property type="component" value="Unassembled WGS sequence"/>
</dbReference>
<dbReference type="EnsemblProtists" id="EOD35239">
    <property type="protein sequence ID" value="EOD35239"/>
    <property type="gene ID" value="EMIHUDRAFT_227534"/>
</dbReference>
<dbReference type="SMART" id="SM00254">
    <property type="entry name" value="ShKT"/>
    <property type="match status" value="1"/>
</dbReference>
<dbReference type="KEGG" id="ehx:EMIHUDRAFT_227534"/>
<dbReference type="RefSeq" id="XP_005787668.1">
    <property type="nucleotide sequence ID" value="XM_005787611.1"/>
</dbReference>
<dbReference type="InterPro" id="IPR003582">
    <property type="entry name" value="ShKT_dom"/>
</dbReference>
<feature type="chain" id="PRO_5044291813" description="ShKT domain-containing protein" evidence="2">
    <location>
        <begin position="22"/>
        <end position="318"/>
    </location>
</feature>
<keyword evidence="5" id="KW-1185">Reference proteome</keyword>
<dbReference type="GeneID" id="17280507"/>
<dbReference type="PROSITE" id="PS51670">
    <property type="entry name" value="SHKT"/>
    <property type="match status" value="1"/>
</dbReference>
<dbReference type="AlphaFoldDB" id="A0A0D3KHK4"/>
<keyword evidence="2" id="KW-0732">Signal</keyword>